<keyword evidence="7" id="KW-0378">Hydrolase</keyword>
<dbReference type="InterPro" id="IPR011009">
    <property type="entry name" value="Kinase-like_dom_sf"/>
</dbReference>
<evidence type="ECO:0000256" key="12">
    <source>
        <dbReference type="SAM" id="Phobius"/>
    </source>
</evidence>
<keyword evidence="2 15" id="KW-0723">Serine/threonine-protein kinase</keyword>
<keyword evidence="12" id="KW-0472">Membrane</keyword>
<dbReference type="EC" id="2.7.11.1" evidence="1"/>
<evidence type="ECO:0000256" key="8">
    <source>
        <dbReference type="ARBA" id="ARBA00022840"/>
    </source>
</evidence>
<dbReference type="GO" id="GO:0004674">
    <property type="term" value="F:protein serine/threonine kinase activity"/>
    <property type="evidence" value="ECO:0007669"/>
    <property type="project" value="UniProtKB-KW"/>
</dbReference>
<dbReference type="GO" id="GO:0004553">
    <property type="term" value="F:hydrolase activity, hydrolyzing O-glycosyl compounds"/>
    <property type="evidence" value="ECO:0007669"/>
    <property type="project" value="InterPro"/>
</dbReference>
<dbReference type="SMART" id="SM00495">
    <property type="entry name" value="ChtBD3"/>
    <property type="match status" value="1"/>
</dbReference>
<dbReference type="Gene3D" id="2.10.10.20">
    <property type="entry name" value="Carbohydrate-binding module superfamily 5/12"/>
    <property type="match status" value="1"/>
</dbReference>
<dbReference type="CDD" id="cd06577">
    <property type="entry name" value="PASTA_pknB"/>
    <property type="match status" value="3"/>
</dbReference>
<proteinExistence type="predicted"/>
<evidence type="ECO:0000259" key="13">
    <source>
        <dbReference type="PROSITE" id="PS50011"/>
    </source>
</evidence>
<keyword evidence="3" id="KW-0808">Transferase</keyword>
<dbReference type="GO" id="GO:0005576">
    <property type="term" value="C:extracellular region"/>
    <property type="evidence" value="ECO:0007669"/>
    <property type="project" value="InterPro"/>
</dbReference>
<evidence type="ECO:0000256" key="4">
    <source>
        <dbReference type="ARBA" id="ARBA00022737"/>
    </source>
</evidence>
<dbReference type="InterPro" id="IPR000719">
    <property type="entry name" value="Prot_kinase_dom"/>
</dbReference>
<dbReference type="Gene3D" id="3.30.10.20">
    <property type="match status" value="3"/>
</dbReference>
<evidence type="ECO:0000313" key="15">
    <source>
        <dbReference type="EMBL" id="SHK64923.1"/>
    </source>
</evidence>
<evidence type="ECO:0000256" key="6">
    <source>
        <dbReference type="ARBA" id="ARBA00022777"/>
    </source>
</evidence>
<feature type="domain" description="PASTA" evidence="14">
    <location>
        <begin position="374"/>
        <end position="441"/>
    </location>
</feature>
<keyword evidence="12" id="KW-1133">Transmembrane helix</keyword>
<evidence type="ECO:0000256" key="9">
    <source>
        <dbReference type="ARBA" id="ARBA00047899"/>
    </source>
</evidence>
<sequence>METPTPDPHSGAVLDGRYVLDRHLRSDASGSAYAAHDRVTGTTVVATVLHPWLVGDAPAVHAFQGRAQNLEAVSHPRLARFLDHGRDGDRVYAVNEYLHGETLGGSLDGAGPLRGAREALGIVASVLEALDAAHSQGIVHGSLTPDRVVVAEDGGAGITGFPLLFDAAEDEAPDTRTDVRAAGLILHALLTGERVGADEERPLRPSALVDSLPPDLDMLVANATDPNPRYRPRDAGQYLTLVEQVMRSLARPPEEGGADATRPIPLPAPSAPSRRRPSRRRAPVLVLAGLLAAAVFTAGWLLFPREAEATLPDLAGATAEEAETRLGALGLGLVVRFRDTYHDTVAPGGVTGSEPGAGAVLSQGDEVVLGLSVGPRSALVPDVVGDTENEARDLLREAGFTRIGIVQEHSADLLPGTVLATEPATGEEGDREEEVLLRVSEGVIVPSLDGMTEEDAVDALTRVGLTALVVAEHHETVDEGGVSTQDPEPGSILPEEGEVTLTVSTGPDPEEEEDEEPSASPSEEADDTRDEETAHQEGGGGDGGHHGGGGGGTAGGGGGGGGGHDDDDDDDGEEEVSCSSPAWAPGTTYPEGQWVSHDGREYEARWWNRDSPPAPGAFWGPWSDRGRC</sequence>
<dbReference type="InterPro" id="IPR005543">
    <property type="entry name" value="PASTA_dom"/>
</dbReference>
<dbReference type="InterPro" id="IPR036573">
    <property type="entry name" value="CBM_sf_5/12"/>
</dbReference>
<protein>
    <recommendedName>
        <fullName evidence="1">non-specific serine/threonine protein kinase</fullName>
        <ecNumber evidence="1">2.7.11.1</ecNumber>
    </recommendedName>
</protein>
<feature type="compositionally biased region" description="Acidic residues" evidence="11">
    <location>
        <begin position="565"/>
        <end position="576"/>
    </location>
</feature>
<evidence type="ECO:0000256" key="5">
    <source>
        <dbReference type="ARBA" id="ARBA00022741"/>
    </source>
</evidence>
<dbReference type="Proteomes" id="UP000184452">
    <property type="component" value="Unassembled WGS sequence"/>
</dbReference>
<dbReference type="PANTHER" id="PTHR43289">
    <property type="entry name" value="MITOGEN-ACTIVATED PROTEIN KINASE KINASE KINASE 20-RELATED"/>
    <property type="match status" value="1"/>
</dbReference>
<keyword evidence="5" id="KW-0547">Nucleotide-binding</keyword>
<evidence type="ECO:0000256" key="10">
    <source>
        <dbReference type="ARBA" id="ARBA00048679"/>
    </source>
</evidence>
<feature type="transmembrane region" description="Helical" evidence="12">
    <location>
        <begin position="284"/>
        <end position="303"/>
    </location>
</feature>
<dbReference type="Gene3D" id="1.10.510.10">
    <property type="entry name" value="Transferase(Phosphotransferase) domain 1"/>
    <property type="match status" value="1"/>
</dbReference>
<dbReference type="OrthoDB" id="9762169at2"/>
<name>A0A1M6U6Y0_9ACTN</name>
<evidence type="ECO:0000256" key="3">
    <source>
        <dbReference type="ARBA" id="ARBA00022679"/>
    </source>
</evidence>
<dbReference type="SUPFAM" id="SSF56112">
    <property type="entry name" value="Protein kinase-like (PK-like)"/>
    <property type="match status" value="1"/>
</dbReference>
<feature type="domain" description="Protein kinase" evidence="13">
    <location>
        <begin position="18"/>
        <end position="345"/>
    </location>
</feature>
<evidence type="ECO:0000256" key="1">
    <source>
        <dbReference type="ARBA" id="ARBA00012513"/>
    </source>
</evidence>
<keyword evidence="12" id="KW-0812">Transmembrane</keyword>
<reference evidence="15 16" key="1">
    <citation type="submission" date="2016-11" db="EMBL/GenBank/DDBJ databases">
        <authorList>
            <person name="Jaros S."/>
            <person name="Januszkiewicz K."/>
            <person name="Wedrychowicz H."/>
        </authorList>
    </citation>
    <scope>NUCLEOTIDE SEQUENCE [LARGE SCALE GENOMIC DNA]</scope>
    <source>
        <strain evidence="15 16">CGMCC 4.5723</strain>
    </source>
</reference>
<feature type="compositionally biased region" description="Gly residues" evidence="11">
    <location>
        <begin position="537"/>
        <end position="562"/>
    </location>
</feature>
<dbReference type="Pfam" id="PF02839">
    <property type="entry name" value="CBM_5_12"/>
    <property type="match status" value="1"/>
</dbReference>
<dbReference type="Pfam" id="PF03793">
    <property type="entry name" value="PASTA"/>
    <property type="match status" value="3"/>
</dbReference>
<feature type="region of interest" description="Disordered" evidence="11">
    <location>
        <begin position="476"/>
        <end position="594"/>
    </location>
</feature>
<accession>A0A1M6U6Y0</accession>
<dbReference type="CDD" id="cd12215">
    <property type="entry name" value="ChiC_BD"/>
    <property type="match status" value="1"/>
</dbReference>
<feature type="compositionally biased region" description="Acidic residues" evidence="11">
    <location>
        <begin position="508"/>
        <end position="530"/>
    </location>
</feature>
<dbReference type="PROSITE" id="PS50011">
    <property type="entry name" value="PROTEIN_KINASE_DOM"/>
    <property type="match status" value="1"/>
</dbReference>
<dbReference type="AlphaFoldDB" id="A0A1M6U6Y0"/>
<feature type="domain" description="PASTA" evidence="14">
    <location>
        <begin position="442"/>
        <end position="505"/>
    </location>
</feature>
<dbReference type="SMART" id="SM00740">
    <property type="entry name" value="PASTA"/>
    <property type="match status" value="3"/>
</dbReference>
<dbReference type="EMBL" id="FQZK01000026">
    <property type="protein sequence ID" value="SHK64923.1"/>
    <property type="molecule type" value="Genomic_DNA"/>
</dbReference>
<keyword evidence="6 15" id="KW-0418">Kinase</keyword>
<comment type="catalytic activity">
    <reaction evidence="10">
        <text>L-seryl-[protein] + ATP = O-phospho-L-seryl-[protein] + ADP + H(+)</text>
        <dbReference type="Rhea" id="RHEA:17989"/>
        <dbReference type="Rhea" id="RHEA-COMP:9863"/>
        <dbReference type="Rhea" id="RHEA-COMP:11604"/>
        <dbReference type="ChEBI" id="CHEBI:15378"/>
        <dbReference type="ChEBI" id="CHEBI:29999"/>
        <dbReference type="ChEBI" id="CHEBI:30616"/>
        <dbReference type="ChEBI" id="CHEBI:83421"/>
        <dbReference type="ChEBI" id="CHEBI:456216"/>
        <dbReference type="EC" id="2.7.11.1"/>
    </reaction>
</comment>
<dbReference type="GO" id="GO:0005524">
    <property type="term" value="F:ATP binding"/>
    <property type="evidence" value="ECO:0007669"/>
    <property type="project" value="UniProtKB-KW"/>
</dbReference>
<dbReference type="PROSITE" id="PS51178">
    <property type="entry name" value="PASTA"/>
    <property type="match status" value="3"/>
</dbReference>
<dbReference type="Gene3D" id="3.30.200.20">
    <property type="entry name" value="Phosphorylase Kinase, domain 1"/>
    <property type="match status" value="1"/>
</dbReference>
<evidence type="ECO:0000259" key="14">
    <source>
        <dbReference type="PROSITE" id="PS51178"/>
    </source>
</evidence>
<dbReference type="STRING" id="758803.SAMN05421803_12649"/>
<dbReference type="GO" id="GO:0030246">
    <property type="term" value="F:carbohydrate binding"/>
    <property type="evidence" value="ECO:0007669"/>
    <property type="project" value="InterPro"/>
</dbReference>
<keyword evidence="16" id="KW-1185">Reference proteome</keyword>
<dbReference type="GO" id="GO:0005975">
    <property type="term" value="P:carbohydrate metabolic process"/>
    <property type="evidence" value="ECO:0007669"/>
    <property type="project" value="InterPro"/>
</dbReference>
<keyword evidence="8" id="KW-0067">ATP-binding</keyword>
<dbReference type="SUPFAM" id="SSF51055">
    <property type="entry name" value="Carbohydrate binding domain"/>
    <property type="match status" value="1"/>
</dbReference>
<evidence type="ECO:0000256" key="11">
    <source>
        <dbReference type="SAM" id="MobiDB-lite"/>
    </source>
</evidence>
<gene>
    <name evidence="15" type="ORF">SAMN05421803_12649</name>
</gene>
<dbReference type="RefSeq" id="WP_073383529.1">
    <property type="nucleotide sequence ID" value="NZ_FQZK01000026.1"/>
</dbReference>
<evidence type="ECO:0000256" key="2">
    <source>
        <dbReference type="ARBA" id="ARBA00022527"/>
    </source>
</evidence>
<dbReference type="InterPro" id="IPR003610">
    <property type="entry name" value="CBM5/12"/>
</dbReference>
<organism evidence="15 16">
    <name type="scientific">Nocardiopsis flavescens</name>
    <dbReference type="NCBI Taxonomy" id="758803"/>
    <lineage>
        <taxon>Bacteria</taxon>
        <taxon>Bacillati</taxon>
        <taxon>Actinomycetota</taxon>
        <taxon>Actinomycetes</taxon>
        <taxon>Streptosporangiales</taxon>
        <taxon>Nocardiopsidaceae</taxon>
        <taxon>Nocardiopsis</taxon>
    </lineage>
</organism>
<feature type="region of interest" description="Disordered" evidence="11">
    <location>
        <begin position="250"/>
        <end position="279"/>
    </location>
</feature>
<dbReference type="PANTHER" id="PTHR43289:SF6">
    <property type="entry name" value="SERINE_THREONINE-PROTEIN KINASE NEKL-3"/>
    <property type="match status" value="1"/>
</dbReference>
<keyword evidence="4" id="KW-0677">Repeat</keyword>
<dbReference type="SMART" id="SM00220">
    <property type="entry name" value="S_TKc"/>
    <property type="match status" value="1"/>
</dbReference>
<feature type="region of interest" description="Disordered" evidence="11">
    <location>
        <begin position="608"/>
        <end position="628"/>
    </location>
</feature>
<evidence type="ECO:0000313" key="16">
    <source>
        <dbReference type="Proteomes" id="UP000184452"/>
    </source>
</evidence>
<evidence type="ECO:0000256" key="7">
    <source>
        <dbReference type="ARBA" id="ARBA00022801"/>
    </source>
</evidence>
<comment type="catalytic activity">
    <reaction evidence="9">
        <text>L-threonyl-[protein] + ATP = O-phospho-L-threonyl-[protein] + ADP + H(+)</text>
        <dbReference type="Rhea" id="RHEA:46608"/>
        <dbReference type="Rhea" id="RHEA-COMP:11060"/>
        <dbReference type="Rhea" id="RHEA-COMP:11605"/>
        <dbReference type="ChEBI" id="CHEBI:15378"/>
        <dbReference type="ChEBI" id="CHEBI:30013"/>
        <dbReference type="ChEBI" id="CHEBI:30616"/>
        <dbReference type="ChEBI" id="CHEBI:61977"/>
        <dbReference type="ChEBI" id="CHEBI:456216"/>
        <dbReference type="EC" id="2.7.11.1"/>
    </reaction>
</comment>
<feature type="domain" description="PASTA" evidence="14">
    <location>
        <begin position="305"/>
        <end position="373"/>
    </location>
</feature>